<feature type="transmembrane region" description="Helical" evidence="1">
    <location>
        <begin position="182"/>
        <end position="202"/>
    </location>
</feature>
<dbReference type="RefSeq" id="WP_213515406.1">
    <property type="nucleotide sequence ID" value="NZ_BOSE01000004.1"/>
</dbReference>
<dbReference type="GO" id="GO:0006508">
    <property type="term" value="P:proteolysis"/>
    <property type="evidence" value="ECO:0007669"/>
    <property type="project" value="UniProtKB-KW"/>
</dbReference>
<feature type="transmembrane region" description="Helical" evidence="1">
    <location>
        <begin position="12"/>
        <end position="33"/>
    </location>
</feature>
<evidence type="ECO:0000256" key="1">
    <source>
        <dbReference type="SAM" id="Phobius"/>
    </source>
</evidence>
<dbReference type="PANTHER" id="PTHR42736:SF1">
    <property type="entry name" value="PROTEIN-GLUTAMINE GAMMA-GLUTAMYLTRANSFERASE"/>
    <property type="match status" value="1"/>
</dbReference>
<organism evidence="3 4">
    <name type="scientific">Paenibacillus montaniterrae</name>
    <dbReference type="NCBI Taxonomy" id="429341"/>
    <lineage>
        <taxon>Bacteria</taxon>
        <taxon>Bacillati</taxon>
        <taxon>Bacillota</taxon>
        <taxon>Bacilli</taxon>
        <taxon>Bacillales</taxon>
        <taxon>Paenibacillaceae</taxon>
        <taxon>Paenibacillus</taxon>
    </lineage>
</organism>
<dbReference type="InterPro" id="IPR002931">
    <property type="entry name" value="Transglutaminase-like"/>
</dbReference>
<keyword evidence="1" id="KW-0812">Transmembrane</keyword>
<gene>
    <name evidence="3" type="ORF">J40TS1_24410</name>
</gene>
<feature type="transmembrane region" description="Helical" evidence="1">
    <location>
        <begin position="144"/>
        <end position="161"/>
    </location>
</feature>
<keyword evidence="1" id="KW-0472">Membrane</keyword>
<keyword evidence="3" id="KW-0378">Hydrolase</keyword>
<dbReference type="Pfam" id="PF13559">
    <property type="entry name" value="DUF4129"/>
    <property type="match status" value="1"/>
</dbReference>
<evidence type="ECO:0000313" key="3">
    <source>
        <dbReference type="EMBL" id="GIP16799.1"/>
    </source>
</evidence>
<reference evidence="3" key="1">
    <citation type="submission" date="2021-03" db="EMBL/GenBank/DDBJ databases">
        <title>Antimicrobial resistance genes in bacteria isolated from Japanese honey, and their potential for conferring macrolide and lincosamide resistance in the American foulbrood pathogen Paenibacillus larvae.</title>
        <authorList>
            <person name="Okamoto M."/>
            <person name="Kumagai M."/>
            <person name="Kanamori H."/>
            <person name="Takamatsu D."/>
        </authorList>
    </citation>
    <scope>NUCLEOTIDE SEQUENCE</scope>
    <source>
        <strain evidence="3">J40TS1</strain>
    </source>
</reference>
<protein>
    <submittedName>
        <fullName evidence="3">Protease</fullName>
    </submittedName>
</protein>
<keyword evidence="1" id="KW-1133">Transmembrane helix</keyword>
<feature type="transmembrane region" description="Helical" evidence="1">
    <location>
        <begin position="96"/>
        <end position="114"/>
    </location>
</feature>
<name>A0A919YR57_9BACL</name>
<feature type="transmembrane region" description="Helical" evidence="1">
    <location>
        <begin position="39"/>
        <end position="55"/>
    </location>
</feature>
<feature type="domain" description="Transglutaminase-like" evidence="2">
    <location>
        <begin position="492"/>
        <end position="581"/>
    </location>
</feature>
<keyword evidence="4" id="KW-1185">Reference proteome</keyword>
<feature type="transmembrane region" description="Helical" evidence="1">
    <location>
        <begin position="121"/>
        <end position="138"/>
    </location>
</feature>
<dbReference type="InterPro" id="IPR038765">
    <property type="entry name" value="Papain-like_cys_pep_sf"/>
</dbReference>
<dbReference type="GO" id="GO:0008233">
    <property type="term" value="F:peptidase activity"/>
    <property type="evidence" value="ECO:0007669"/>
    <property type="project" value="UniProtKB-KW"/>
</dbReference>
<keyword evidence="3" id="KW-0645">Protease</keyword>
<dbReference type="EMBL" id="BOSE01000004">
    <property type="protein sequence ID" value="GIP16799.1"/>
    <property type="molecule type" value="Genomic_DNA"/>
</dbReference>
<dbReference type="SMART" id="SM00460">
    <property type="entry name" value="TGc"/>
    <property type="match status" value="1"/>
</dbReference>
<dbReference type="AlphaFoldDB" id="A0A919YR57"/>
<evidence type="ECO:0000313" key="4">
    <source>
        <dbReference type="Proteomes" id="UP000683139"/>
    </source>
</evidence>
<evidence type="ECO:0000259" key="2">
    <source>
        <dbReference type="SMART" id="SM00460"/>
    </source>
</evidence>
<dbReference type="PANTHER" id="PTHR42736">
    <property type="entry name" value="PROTEIN-GLUTAMINE GAMMA-GLUTAMYLTRANSFERASE"/>
    <property type="match status" value="1"/>
</dbReference>
<dbReference type="Pfam" id="PF01841">
    <property type="entry name" value="Transglut_core"/>
    <property type="match status" value="1"/>
</dbReference>
<feature type="transmembrane region" description="Helical" evidence="1">
    <location>
        <begin position="630"/>
        <end position="650"/>
    </location>
</feature>
<accession>A0A919YR57</accession>
<dbReference type="InterPro" id="IPR025403">
    <property type="entry name" value="TgpA-like_C"/>
</dbReference>
<comment type="caution">
    <text evidence="3">The sequence shown here is derived from an EMBL/GenBank/DDBJ whole genome shotgun (WGS) entry which is preliminary data.</text>
</comment>
<dbReference type="InterPro" id="IPR021878">
    <property type="entry name" value="TgpA_N"/>
</dbReference>
<dbReference type="InterPro" id="IPR052901">
    <property type="entry name" value="Bact_TGase-like"/>
</dbReference>
<sequence length="752" mass="86030">MGKMGKHHLIDRLLPLLAVLFVLDILAVFRGYWWRDTYHSIYWSLAIIAIINFIFPKRHFALRIPMDILISILVVFRVTWHRQPELVEHFSERLPIIHPFMEITIGVVLVLMLLERLAVNKRRLAIAFAIGLLILTIRDSFSPLRLWLNIAILVILFLIWHTLQHYRALDSGTFTKLMKRPFAAFAPAVAVLLCITMVGVSLPHGPPLLEDPYALWKKSRGEVIPAFLGDKGYVNTNSNLVTTSGYSRDTSQLGGGFNYDYSAVMSVETTHKGYLRGETKSIYDGKGWIDNQDLALSEIIKIGEDLAARNEPQAQYNEVVQKISINEKRTFPVLFVNGIAERIEEYVQDIGGSQREEPRLQPLGAGFPLRDYNWDRNSNSIIAFPEVDPIPVAHYAVTSKAMIIDTEGLKAAESSLDAFAEQNVLHQFYVDVPEVVPARVYELAETVTAAAKNDYERALLLEQHLRMNYAYTNLPDTSLLTGQSQDFVDQFLFELQQGYCDYFSTAMVIMARTLGMPARWVKGYTAGINEQDQLMMNSNPYFQEQWEPSTSGTFTVRNADAHSWVEIYFEGYGWVPFEPTPGFSIPQQYGSQQQADDLLLELLPSSEPAAESETATVEKDWTLTDKQKRMIWWTSALLLLVIVAVLLWYYRKGVATNWRNLRYRSYTSNQRIVEETNRLLKQGKRKGLPFSSTSTLRETLQKWKEYYPALAAELDELLQLFEAASYSKLTMTEQQVEQARAIAEKVKLQWKK</sequence>
<dbReference type="Pfam" id="PF11992">
    <property type="entry name" value="TgpA_N"/>
    <property type="match status" value="1"/>
</dbReference>
<dbReference type="Gene3D" id="3.10.620.30">
    <property type="match status" value="1"/>
</dbReference>
<dbReference type="SUPFAM" id="SSF54001">
    <property type="entry name" value="Cysteine proteinases"/>
    <property type="match status" value="1"/>
</dbReference>
<feature type="transmembrane region" description="Helical" evidence="1">
    <location>
        <begin position="62"/>
        <end position="80"/>
    </location>
</feature>
<dbReference type="Proteomes" id="UP000683139">
    <property type="component" value="Unassembled WGS sequence"/>
</dbReference>
<proteinExistence type="predicted"/>